<reference evidence="2 3" key="1">
    <citation type="submission" date="2020-04" db="EMBL/GenBank/DDBJ databases">
        <title>Description of novel Gluconacetobacter.</title>
        <authorList>
            <person name="Sombolestani A."/>
        </authorList>
    </citation>
    <scope>NUCLEOTIDE SEQUENCE [LARGE SCALE GENOMIC DNA]</scope>
    <source>
        <strain evidence="2 3">LMG 22058</strain>
    </source>
</reference>
<evidence type="ECO:0000313" key="2">
    <source>
        <dbReference type="EMBL" id="MBB2199704.1"/>
    </source>
</evidence>
<proteinExistence type="predicted"/>
<accession>A0A7W4PKK6</accession>
<organism evidence="2 3">
    <name type="scientific">Gluconacetobacter dulcium</name>
    <dbReference type="NCBI Taxonomy" id="2729096"/>
    <lineage>
        <taxon>Bacteria</taxon>
        <taxon>Pseudomonadati</taxon>
        <taxon>Pseudomonadota</taxon>
        <taxon>Alphaproteobacteria</taxon>
        <taxon>Acetobacterales</taxon>
        <taxon>Acetobacteraceae</taxon>
        <taxon>Gluconacetobacter</taxon>
    </lineage>
</organism>
<dbReference type="RefSeq" id="WP_183010613.1">
    <property type="nucleotide sequence ID" value="NZ_JABEQP010000027.1"/>
</dbReference>
<sequence>MMVKKKNPGTPPVTLAASHSDRLFHEMKMEAARALAMDPQNVRALAQAIASTPAGSDPDDELCDLLTMTLDQARMAQENGQRFGGECLDAVSRHLATLSGTPGLTLGGNIAITRCYVRAGLPVPEDLTPDDQALMEEAATLSIDDDAHPETAFAALLHDALATVGDDPSMLHQAFAEILPGIPAAARRMLCRLAAANPDRRLEPLACAWLLDPSESVRSGAIDGLGDRLAAGILSAQALSRLVVLRTWIVNKSARRRLDTLVRNAIRSGISPDQAAVAPYRIVGYVSSPVDGAGAQSLGIALQKGRARSIALVLLKQQFGIKDAYIAPCASAADQRSILQQIAGPGQKGDISPEYLQAVLGIALADGLHNGAYPAPGLVDVVDACAITALRPEHDASIQAMLDRYDPEGDLASLDAKECETLIAASADWAALHPVIASWFEDRDDMFDGAESSEAQAQALWKHLETQRNFWASIIVRMALLLKDRQDPLAPSFAVTARALIHGRPLKEIPIMFTIFDQTFEARLMGHSTMDDEMPEEAAEELMALMMNLMSPPKKTPKRSSRGTPPRKATPRKPK</sequence>
<dbReference type="Proteomes" id="UP000530320">
    <property type="component" value="Unassembled WGS sequence"/>
</dbReference>
<comment type="caution">
    <text evidence="2">The sequence shown here is derived from an EMBL/GenBank/DDBJ whole genome shotgun (WGS) entry which is preliminary data.</text>
</comment>
<evidence type="ECO:0000313" key="3">
    <source>
        <dbReference type="Proteomes" id="UP000530320"/>
    </source>
</evidence>
<dbReference type="AlphaFoldDB" id="A0A7W4PKK6"/>
<dbReference type="EMBL" id="JABEQP010000027">
    <property type="protein sequence ID" value="MBB2199704.1"/>
    <property type="molecule type" value="Genomic_DNA"/>
</dbReference>
<name>A0A7W4PKK6_9PROT</name>
<gene>
    <name evidence="2" type="ORF">HLH44_20125</name>
</gene>
<feature type="region of interest" description="Disordered" evidence="1">
    <location>
        <begin position="549"/>
        <end position="575"/>
    </location>
</feature>
<evidence type="ECO:0000256" key="1">
    <source>
        <dbReference type="SAM" id="MobiDB-lite"/>
    </source>
</evidence>
<protein>
    <submittedName>
        <fullName evidence="2">Uncharacterized protein</fullName>
    </submittedName>
</protein>